<dbReference type="InterPro" id="IPR025887">
    <property type="entry name" value="Glyco_hydro_31_N_dom"/>
</dbReference>
<dbReference type="GO" id="GO:0090599">
    <property type="term" value="F:alpha-glucosidase activity"/>
    <property type="evidence" value="ECO:0007669"/>
    <property type="project" value="TreeGrafter"/>
</dbReference>
<evidence type="ECO:0000256" key="9">
    <source>
        <dbReference type="ARBA" id="ARBA00042895"/>
    </source>
</evidence>
<dbReference type="Pfam" id="PF13802">
    <property type="entry name" value="Gal_mutarotas_2"/>
    <property type="match status" value="1"/>
</dbReference>
<evidence type="ECO:0000313" key="14">
    <source>
        <dbReference type="Proteomes" id="UP001153365"/>
    </source>
</evidence>
<keyword evidence="8 10" id="KW-0326">Glycosidase</keyword>
<gene>
    <name evidence="13" type="ORF">PPACK8108_LOCUS813</name>
</gene>
<evidence type="ECO:0000256" key="1">
    <source>
        <dbReference type="ARBA" id="ARBA00004240"/>
    </source>
</evidence>
<dbReference type="Gene3D" id="2.60.40.1760">
    <property type="entry name" value="glycosyl hydrolase (family 31)"/>
    <property type="match status" value="1"/>
</dbReference>
<proteinExistence type="inferred from homology"/>
<evidence type="ECO:0000256" key="10">
    <source>
        <dbReference type="RuleBase" id="RU361185"/>
    </source>
</evidence>
<evidence type="ECO:0000256" key="2">
    <source>
        <dbReference type="ARBA" id="ARBA00004833"/>
    </source>
</evidence>
<comment type="subcellular location">
    <subcellularLocation>
        <location evidence="1">Endoplasmic reticulum</location>
    </subcellularLocation>
</comment>
<dbReference type="PANTHER" id="PTHR22762:SF54">
    <property type="entry name" value="BCDNA.GH04962"/>
    <property type="match status" value="1"/>
</dbReference>
<evidence type="ECO:0000256" key="4">
    <source>
        <dbReference type="ARBA" id="ARBA00022729"/>
    </source>
</evidence>
<evidence type="ECO:0000256" key="6">
    <source>
        <dbReference type="ARBA" id="ARBA00022824"/>
    </source>
</evidence>
<keyword evidence="4" id="KW-0732">Signal</keyword>
<reference evidence="13" key="1">
    <citation type="submission" date="2022-06" db="EMBL/GenBank/DDBJ databases">
        <authorList>
            <consortium name="SYNGENTA / RWTH Aachen University"/>
        </authorList>
    </citation>
    <scope>NUCLEOTIDE SEQUENCE</scope>
</reference>
<dbReference type="InterPro" id="IPR000322">
    <property type="entry name" value="Glyco_hydro_31_TIM"/>
</dbReference>
<feature type="domain" description="Glycoside hydrolase family 31 TIM barrel" evidence="11">
    <location>
        <begin position="99"/>
        <end position="207"/>
    </location>
</feature>
<evidence type="ECO:0000256" key="3">
    <source>
        <dbReference type="ARBA" id="ARBA00007806"/>
    </source>
</evidence>
<dbReference type="Proteomes" id="UP001153365">
    <property type="component" value="Unassembled WGS sequence"/>
</dbReference>
<dbReference type="InterPro" id="IPR011013">
    <property type="entry name" value="Gal_mutarotase_sf_dom"/>
</dbReference>
<evidence type="ECO:0000259" key="11">
    <source>
        <dbReference type="Pfam" id="PF01055"/>
    </source>
</evidence>
<dbReference type="EMBL" id="CALTRL010000112">
    <property type="protein sequence ID" value="CAH7666462.1"/>
    <property type="molecule type" value="Genomic_DNA"/>
</dbReference>
<keyword evidence="14" id="KW-1185">Reference proteome</keyword>
<keyword evidence="6" id="KW-0256">Endoplasmic reticulum</keyword>
<dbReference type="GO" id="GO:0017177">
    <property type="term" value="C:glucosidase II complex"/>
    <property type="evidence" value="ECO:0007669"/>
    <property type="project" value="TreeGrafter"/>
</dbReference>
<evidence type="ECO:0000256" key="7">
    <source>
        <dbReference type="ARBA" id="ARBA00023180"/>
    </source>
</evidence>
<dbReference type="GO" id="GO:0030246">
    <property type="term" value="F:carbohydrate binding"/>
    <property type="evidence" value="ECO:0007669"/>
    <property type="project" value="InterPro"/>
</dbReference>
<comment type="caution">
    <text evidence="13">The sequence shown here is derived from an EMBL/GenBank/DDBJ whole genome shotgun (WGS) entry which is preliminary data.</text>
</comment>
<dbReference type="PANTHER" id="PTHR22762">
    <property type="entry name" value="ALPHA-GLUCOSIDASE"/>
    <property type="match status" value="1"/>
</dbReference>
<keyword evidence="5 10" id="KW-0378">Hydrolase</keyword>
<evidence type="ECO:0000256" key="8">
    <source>
        <dbReference type="ARBA" id="ARBA00023295"/>
    </source>
</evidence>
<comment type="pathway">
    <text evidence="2">Glycan metabolism; N-glycan metabolism.</text>
</comment>
<dbReference type="GO" id="GO:0006491">
    <property type="term" value="P:N-glycan processing"/>
    <property type="evidence" value="ECO:0007669"/>
    <property type="project" value="TreeGrafter"/>
</dbReference>
<dbReference type="Pfam" id="PF01055">
    <property type="entry name" value="Glyco_hydro_31_2nd"/>
    <property type="match status" value="1"/>
</dbReference>
<dbReference type="CDD" id="cd14752">
    <property type="entry name" value="GH31_N"/>
    <property type="match status" value="1"/>
</dbReference>
<feature type="domain" description="Glycoside hydrolase family 31 N-terminal" evidence="12">
    <location>
        <begin position="1"/>
        <end position="46"/>
    </location>
</feature>
<keyword evidence="7" id="KW-0325">Glycoprotein</keyword>
<evidence type="ECO:0000256" key="5">
    <source>
        <dbReference type="ARBA" id="ARBA00022801"/>
    </source>
</evidence>
<protein>
    <recommendedName>
        <fullName evidence="9">Glucosidase II subunit alpha</fullName>
    </recommendedName>
</protein>
<dbReference type="SUPFAM" id="SSF74650">
    <property type="entry name" value="Galactose mutarotase-like"/>
    <property type="match status" value="1"/>
</dbReference>
<dbReference type="SUPFAM" id="SSF51445">
    <property type="entry name" value="(Trans)glycosidases"/>
    <property type="match status" value="1"/>
</dbReference>
<evidence type="ECO:0000259" key="12">
    <source>
        <dbReference type="Pfam" id="PF13802"/>
    </source>
</evidence>
<accession>A0AAV0AFP4</accession>
<dbReference type="Gene3D" id="3.20.20.80">
    <property type="entry name" value="Glycosidases"/>
    <property type="match status" value="1"/>
</dbReference>
<dbReference type="AlphaFoldDB" id="A0AAV0AFP4"/>
<sequence>MWNLDVFEYEHDLEMALYGAVPLMKVHHTGSTVGVFWLDSAETWVDVEKEQTKLDVKHDTTTTAQWISEAGIMDLFIFLGPTSKEIFSSFATLVGANTIPPLFSIAYYQCQWSYVSQEDLLGVVHNFDKLDIPLDVIWLDIEYAEEHKYFIWNKKAFPEPLKMINELESTGWKLVKIVDPHIKRTTDLYVYREAVDLGLLCKLPDGAGRDHPVGQPFLFHILR</sequence>
<organism evidence="13 14">
    <name type="scientific">Phakopsora pachyrhizi</name>
    <name type="common">Asian soybean rust disease fungus</name>
    <dbReference type="NCBI Taxonomy" id="170000"/>
    <lineage>
        <taxon>Eukaryota</taxon>
        <taxon>Fungi</taxon>
        <taxon>Dikarya</taxon>
        <taxon>Basidiomycota</taxon>
        <taxon>Pucciniomycotina</taxon>
        <taxon>Pucciniomycetes</taxon>
        <taxon>Pucciniales</taxon>
        <taxon>Phakopsoraceae</taxon>
        <taxon>Phakopsora</taxon>
    </lineage>
</organism>
<comment type="similarity">
    <text evidence="3 10">Belongs to the glycosyl hydrolase 31 family.</text>
</comment>
<evidence type="ECO:0000313" key="13">
    <source>
        <dbReference type="EMBL" id="CAH7666462.1"/>
    </source>
</evidence>
<dbReference type="InterPro" id="IPR017853">
    <property type="entry name" value="GH"/>
</dbReference>
<dbReference type="GO" id="GO:0005975">
    <property type="term" value="P:carbohydrate metabolic process"/>
    <property type="evidence" value="ECO:0007669"/>
    <property type="project" value="InterPro"/>
</dbReference>
<name>A0AAV0AFP4_PHAPC</name>